<dbReference type="Proteomes" id="UP000249616">
    <property type="component" value="Chromosome"/>
</dbReference>
<reference evidence="2 3" key="1">
    <citation type="journal article" date="2019" name="Int. J. Syst. Evol. Microbiol.">
        <title>Streptomyces cadmiisoli sp. nov., a novel actinomycete isolated from cadmium-contaminated soil.</title>
        <authorList>
            <person name="Li K."/>
            <person name="Tang X."/>
            <person name="Zhao J."/>
            <person name="Guo Y."/>
            <person name="Tang Y."/>
            <person name="Gao J."/>
        </authorList>
    </citation>
    <scope>NUCLEOTIDE SEQUENCE [LARGE SCALE GENOMIC DNA]</scope>
    <source>
        <strain evidence="2 3">ZFG47</strain>
    </source>
</reference>
<proteinExistence type="predicted"/>
<dbReference type="EMBL" id="CP030073">
    <property type="protein sequence ID" value="AWW41970.1"/>
    <property type="molecule type" value="Genomic_DNA"/>
</dbReference>
<keyword evidence="3" id="KW-1185">Reference proteome</keyword>
<dbReference type="Pfam" id="PF12671">
    <property type="entry name" value="Amidase_6"/>
    <property type="match status" value="1"/>
</dbReference>
<accession>A0A2Z4JAI9</accession>
<organism evidence="2 3">
    <name type="scientific">Streptomyces cadmiisoli</name>
    <dbReference type="NCBI Taxonomy" id="2184053"/>
    <lineage>
        <taxon>Bacteria</taxon>
        <taxon>Bacillati</taxon>
        <taxon>Actinomycetota</taxon>
        <taxon>Actinomycetes</taxon>
        <taxon>Kitasatosporales</taxon>
        <taxon>Streptomycetaceae</taxon>
        <taxon>Streptomyces</taxon>
        <taxon>Streptomyces aurantiacus group</taxon>
    </lineage>
</organism>
<dbReference type="InterPro" id="IPR024301">
    <property type="entry name" value="Amidase_6"/>
</dbReference>
<evidence type="ECO:0000313" key="3">
    <source>
        <dbReference type="Proteomes" id="UP000249616"/>
    </source>
</evidence>
<dbReference type="KEGG" id="scad:DN051_39595"/>
<sequence length="81" mass="9688">MERHMLRSKRNTSNAFIGNIIFDDWKNDGKVDHASIITKISNGKIYVSQHNKNYKYRSLAAQRSAEPKMNIWIYRPKLEWY</sequence>
<dbReference type="AlphaFoldDB" id="A0A2Z4JAI9"/>
<protein>
    <recommendedName>
        <fullName evidence="1">Putative amidase domain-containing protein</fullName>
    </recommendedName>
</protein>
<name>A0A2Z4JAI9_9ACTN</name>
<evidence type="ECO:0000259" key="1">
    <source>
        <dbReference type="Pfam" id="PF12671"/>
    </source>
</evidence>
<feature type="domain" description="Putative amidase" evidence="1">
    <location>
        <begin position="11"/>
        <end position="73"/>
    </location>
</feature>
<evidence type="ECO:0000313" key="2">
    <source>
        <dbReference type="EMBL" id="AWW41970.1"/>
    </source>
</evidence>
<gene>
    <name evidence="2" type="ORF">DN051_39595</name>
</gene>